<sequence>MNEITLYSQIDGNEKGRFFTADRVGKMNNDKKAGFGQEMASKWFLNVPKRLRFSIIFGALIVLIYLVNKG</sequence>
<evidence type="ECO:0000256" key="1">
    <source>
        <dbReference type="SAM" id="Phobius"/>
    </source>
</evidence>
<evidence type="ECO:0000313" key="3">
    <source>
        <dbReference type="Proteomes" id="UP001595988"/>
    </source>
</evidence>
<dbReference type="EMBL" id="JBHSFT010000043">
    <property type="protein sequence ID" value="MFC4663658.1"/>
    <property type="molecule type" value="Genomic_DNA"/>
</dbReference>
<name>A0ABV9K177_9BACI</name>
<keyword evidence="1" id="KW-0812">Transmembrane</keyword>
<dbReference type="Proteomes" id="UP001595988">
    <property type="component" value="Unassembled WGS sequence"/>
</dbReference>
<keyword evidence="1" id="KW-0472">Membrane</keyword>
<organism evidence="2 3">
    <name type="scientific">Oceanobacillus aidingensis</name>
    <dbReference type="NCBI Taxonomy" id="645964"/>
    <lineage>
        <taxon>Bacteria</taxon>
        <taxon>Bacillati</taxon>
        <taxon>Bacillota</taxon>
        <taxon>Bacilli</taxon>
        <taxon>Bacillales</taxon>
        <taxon>Bacillaceae</taxon>
        <taxon>Oceanobacillus</taxon>
    </lineage>
</organism>
<protein>
    <submittedName>
        <fullName evidence="2">Uncharacterized protein</fullName>
    </submittedName>
</protein>
<keyword evidence="3" id="KW-1185">Reference proteome</keyword>
<accession>A0ABV9K177</accession>
<dbReference type="RefSeq" id="WP_139089130.1">
    <property type="nucleotide sequence ID" value="NZ_JBHSFT010000043.1"/>
</dbReference>
<reference evidence="3" key="1">
    <citation type="journal article" date="2019" name="Int. J. Syst. Evol. Microbiol.">
        <title>The Global Catalogue of Microorganisms (GCM) 10K type strain sequencing project: providing services to taxonomists for standard genome sequencing and annotation.</title>
        <authorList>
            <consortium name="The Broad Institute Genomics Platform"/>
            <consortium name="The Broad Institute Genome Sequencing Center for Infectious Disease"/>
            <person name="Wu L."/>
            <person name="Ma J."/>
        </authorList>
    </citation>
    <scope>NUCLEOTIDE SEQUENCE [LARGE SCALE GENOMIC DNA]</scope>
    <source>
        <strain evidence="3">CCUG 37257</strain>
    </source>
</reference>
<comment type="caution">
    <text evidence="2">The sequence shown here is derived from an EMBL/GenBank/DDBJ whole genome shotgun (WGS) entry which is preliminary data.</text>
</comment>
<keyword evidence="1" id="KW-1133">Transmembrane helix</keyword>
<gene>
    <name evidence="2" type="ORF">ACFO3P_15880</name>
</gene>
<feature type="transmembrane region" description="Helical" evidence="1">
    <location>
        <begin position="51"/>
        <end position="68"/>
    </location>
</feature>
<evidence type="ECO:0000313" key="2">
    <source>
        <dbReference type="EMBL" id="MFC4663658.1"/>
    </source>
</evidence>
<proteinExistence type="predicted"/>